<dbReference type="InterPro" id="IPR036426">
    <property type="entry name" value="Bulb-type_lectin_dom_sf"/>
</dbReference>
<dbReference type="GO" id="GO:0003723">
    <property type="term" value="F:RNA binding"/>
    <property type="evidence" value="ECO:0007669"/>
    <property type="project" value="UniProtKB-UniRule"/>
</dbReference>
<keyword evidence="4" id="KW-0325">Glycoprotein</keyword>
<comment type="caution">
    <text evidence="9">The sequence shown here is derived from an EMBL/GenBank/DDBJ whole genome shotgun (WGS) entry which is preliminary data.</text>
</comment>
<sequence>MVLFLLILSSIFSGATAQQRTSNISLGIWFAKIQQKTVIWTANRDDPPLPNDVTLSWSSDGRLILQLNQGQQIPIAEGSQPAFSASMLDSDTYTAGENVSLNLDSNGHLYLLNATGFNIKILKDKGTISGNLIYCATVDVDGIFRLYSHNLDQYGNWSIEWWSSDNKCYPIGLCGVNAYCTLVDQGTSCACPPGFDFIDQGQKNLRCQRNSSNEDCKSFRKSNYIIQELEAVSWEDNPYAKFQASTETECREDCLTDGNCEAALYKNQECRKQRLPLRFGRTQRHEPMATFFKDLISVLDPVFICLQSSGLPSSHEIHNYYPRDDDDDHSRHQVVKDTKTIGSAYDRYLQNAQITFSSGEASGLSVGLGRPNGNARTDLPVFNSGIVGRPRASGPYLAPNGRDLVFRRQPSVDTMDRPVRETVPLPPDASSTLYVEGLPPDSTRREVAHIFRPFVGYKEVRLVSKEFKHRGDPIILCFVDFENPACAATALSALQGYQLDEHDRESNYLRLEFSRYPGPRSGHGSRGRR</sequence>
<dbReference type="PROSITE" id="PS50102">
    <property type="entry name" value="RRM"/>
    <property type="match status" value="1"/>
</dbReference>
<dbReference type="SUPFAM" id="SSF51110">
    <property type="entry name" value="alpha-D-mannose-specific plant lectins"/>
    <property type="match status" value="1"/>
</dbReference>
<keyword evidence="3" id="KW-1015">Disulfide bond</keyword>
<evidence type="ECO:0000259" key="7">
    <source>
        <dbReference type="PROSITE" id="PS50102"/>
    </source>
</evidence>
<evidence type="ECO:0000259" key="8">
    <source>
        <dbReference type="PROSITE" id="PS50927"/>
    </source>
</evidence>
<feature type="signal peptide" evidence="6">
    <location>
        <begin position="1"/>
        <end position="17"/>
    </location>
</feature>
<dbReference type="Proteomes" id="UP000467840">
    <property type="component" value="Chromosome 2"/>
</dbReference>
<dbReference type="Pfam" id="PF00076">
    <property type="entry name" value="RRM_1"/>
    <property type="match status" value="1"/>
</dbReference>
<evidence type="ECO:0000256" key="4">
    <source>
        <dbReference type="ARBA" id="ARBA00023180"/>
    </source>
</evidence>
<feature type="chain" id="PRO_5025607359" description="RRM domain-containing protein" evidence="6">
    <location>
        <begin position="18"/>
        <end position="529"/>
    </location>
</feature>
<organism evidence="9 10">
    <name type="scientific">Hevea brasiliensis</name>
    <name type="common">Para rubber tree</name>
    <name type="synonym">Siphonia brasiliensis</name>
    <dbReference type="NCBI Taxonomy" id="3981"/>
    <lineage>
        <taxon>Eukaryota</taxon>
        <taxon>Viridiplantae</taxon>
        <taxon>Streptophyta</taxon>
        <taxon>Embryophyta</taxon>
        <taxon>Tracheophyta</taxon>
        <taxon>Spermatophyta</taxon>
        <taxon>Magnoliopsida</taxon>
        <taxon>eudicotyledons</taxon>
        <taxon>Gunneridae</taxon>
        <taxon>Pentapetalae</taxon>
        <taxon>rosids</taxon>
        <taxon>fabids</taxon>
        <taxon>Malpighiales</taxon>
        <taxon>Euphorbiaceae</taxon>
        <taxon>Crotonoideae</taxon>
        <taxon>Micrandreae</taxon>
        <taxon>Hevea</taxon>
    </lineage>
</organism>
<dbReference type="PROSITE" id="PS50927">
    <property type="entry name" value="BULB_LECTIN"/>
    <property type="match status" value="1"/>
</dbReference>
<accession>A0A6A6KTF6</accession>
<dbReference type="Gene3D" id="3.30.70.330">
    <property type="match status" value="1"/>
</dbReference>
<name>A0A6A6KTF6_HEVBR</name>
<dbReference type="SUPFAM" id="SSF54928">
    <property type="entry name" value="RNA-binding domain, RBD"/>
    <property type="match status" value="1"/>
</dbReference>
<evidence type="ECO:0008006" key="11">
    <source>
        <dbReference type="Google" id="ProtNLM"/>
    </source>
</evidence>
<dbReference type="CDD" id="cd21618">
    <property type="entry name" value="RRM_AtNSRA_like"/>
    <property type="match status" value="1"/>
</dbReference>
<dbReference type="InterPro" id="IPR012677">
    <property type="entry name" value="Nucleotide-bd_a/b_plait_sf"/>
</dbReference>
<feature type="domain" description="RRM" evidence="7">
    <location>
        <begin position="431"/>
        <end position="516"/>
    </location>
</feature>
<evidence type="ECO:0000313" key="9">
    <source>
        <dbReference type="EMBL" id="KAF2291238.1"/>
    </source>
</evidence>
<feature type="domain" description="Bulb-type lectin" evidence="8">
    <location>
        <begin position="1"/>
        <end position="124"/>
    </location>
</feature>
<dbReference type="InterPro" id="IPR035979">
    <property type="entry name" value="RBD_domain_sf"/>
</dbReference>
<evidence type="ECO:0000256" key="5">
    <source>
        <dbReference type="PROSITE-ProRule" id="PRU00176"/>
    </source>
</evidence>
<dbReference type="PANTHER" id="PTHR10501">
    <property type="entry name" value="U1 SMALL NUCLEAR RIBONUCLEOPROTEIN A/U2 SMALL NUCLEAR RIBONUCLEOPROTEIN B"/>
    <property type="match status" value="1"/>
</dbReference>
<evidence type="ECO:0000256" key="3">
    <source>
        <dbReference type="ARBA" id="ARBA00023157"/>
    </source>
</evidence>
<keyword evidence="2 5" id="KW-0694">RNA-binding</keyword>
<evidence type="ECO:0000256" key="1">
    <source>
        <dbReference type="ARBA" id="ARBA00022729"/>
    </source>
</evidence>
<keyword evidence="10" id="KW-1185">Reference proteome</keyword>
<dbReference type="SMART" id="SM00360">
    <property type="entry name" value="RRM"/>
    <property type="match status" value="1"/>
</dbReference>
<dbReference type="Gene3D" id="2.90.10.10">
    <property type="entry name" value="Bulb-type lectin domain"/>
    <property type="match status" value="1"/>
</dbReference>
<dbReference type="AlphaFoldDB" id="A0A6A6KTF6"/>
<reference evidence="9 10" key="1">
    <citation type="journal article" date="2020" name="Mol. Plant">
        <title>The Chromosome-Based Rubber Tree Genome Provides New Insights into Spurge Genome Evolution and Rubber Biosynthesis.</title>
        <authorList>
            <person name="Liu J."/>
            <person name="Shi C."/>
            <person name="Shi C.C."/>
            <person name="Li W."/>
            <person name="Zhang Q.J."/>
            <person name="Zhang Y."/>
            <person name="Li K."/>
            <person name="Lu H.F."/>
            <person name="Shi C."/>
            <person name="Zhu S.T."/>
            <person name="Xiao Z.Y."/>
            <person name="Nan H."/>
            <person name="Yue Y."/>
            <person name="Zhu X.G."/>
            <person name="Wu Y."/>
            <person name="Hong X.N."/>
            <person name="Fan G.Y."/>
            <person name="Tong Y."/>
            <person name="Zhang D."/>
            <person name="Mao C.L."/>
            <person name="Liu Y.L."/>
            <person name="Hao S.J."/>
            <person name="Liu W.Q."/>
            <person name="Lv M.Q."/>
            <person name="Zhang H.B."/>
            <person name="Liu Y."/>
            <person name="Hu-Tang G.R."/>
            <person name="Wang J.P."/>
            <person name="Wang J.H."/>
            <person name="Sun Y.H."/>
            <person name="Ni S.B."/>
            <person name="Chen W.B."/>
            <person name="Zhang X.C."/>
            <person name="Jiao Y.N."/>
            <person name="Eichler E.E."/>
            <person name="Li G.H."/>
            <person name="Liu X."/>
            <person name="Gao L.Z."/>
        </authorList>
    </citation>
    <scope>NUCLEOTIDE SEQUENCE [LARGE SCALE GENOMIC DNA]</scope>
    <source>
        <strain evidence="10">cv. GT1</strain>
        <tissue evidence="9">Leaf</tissue>
    </source>
</reference>
<evidence type="ECO:0000256" key="6">
    <source>
        <dbReference type="SAM" id="SignalP"/>
    </source>
</evidence>
<gene>
    <name evidence="9" type="ORF">GH714_020812</name>
</gene>
<dbReference type="EMBL" id="JAAGAX010000015">
    <property type="protein sequence ID" value="KAF2291238.1"/>
    <property type="molecule type" value="Genomic_DNA"/>
</dbReference>
<evidence type="ECO:0000256" key="2">
    <source>
        <dbReference type="ARBA" id="ARBA00022884"/>
    </source>
</evidence>
<proteinExistence type="predicted"/>
<dbReference type="InterPro" id="IPR000504">
    <property type="entry name" value="RRM_dom"/>
</dbReference>
<protein>
    <recommendedName>
        <fullName evidence="11">RRM domain-containing protein</fullName>
    </recommendedName>
</protein>
<evidence type="ECO:0000313" key="10">
    <source>
        <dbReference type="Proteomes" id="UP000467840"/>
    </source>
</evidence>
<keyword evidence="1 6" id="KW-0732">Signal</keyword>
<dbReference type="InterPro" id="IPR001480">
    <property type="entry name" value="Bulb-type_lectin_dom"/>
</dbReference>